<dbReference type="InterPro" id="IPR003439">
    <property type="entry name" value="ABC_transporter-like_ATP-bd"/>
</dbReference>
<dbReference type="GO" id="GO:0015431">
    <property type="term" value="F:ABC-type glutathione S-conjugate transporter activity"/>
    <property type="evidence" value="ECO:0007669"/>
    <property type="project" value="UniProtKB-EC"/>
</dbReference>
<gene>
    <name evidence="20" type="primary">LOC118418190</name>
</gene>
<evidence type="ECO:0000256" key="15">
    <source>
        <dbReference type="SAM" id="MobiDB-lite"/>
    </source>
</evidence>
<dbReference type="PROSITE" id="PS50929">
    <property type="entry name" value="ABC_TM1F"/>
    <property type="match status" value="2"/>
</dbReference>
<evidence type="ECO:0000256" key="5">
    <source>
        <dbReference type="ARBA" id="ARBA00022475"/>
    </source>
</evidence>
<evidence type="ECO:0000256" key="9">
    <source>
        <dbReference type="ARBA" id="ARBA00022840"/>
    </source>
</evidence>
<organism evidence="19 20">
    <name type="scientific">Branchiostoma floridae</name>
    <name type="common">Florida lancelet</name>
    <name type="synonym">Amphioxus</name>
    <dbReference type="NCBI Taxonomy" id="7739"/>
    <lineage>
        <taxon>Eukaryota</taxon>
        <taxon>Metazoa</taxon>
        <taxon>Chordata</taxon>
        <taxon>Cephalochordata</taxon>
        <taxon>Leptocardii</taxon>
        <taxon>Amphioxiformes</taxon>
        <taxon>Branchiostomatidae</taxon>
        <taxon>Branchiostoma</taxon>
    </lineage>
</organism>
<dbReference type="InterPro" id="IPR027417">
    <property type="entry name" value="P-loop_NTPase"/>
</dbReference>
<feature type="transmembrane region" description="Helical" evidence="16">
    <location>
        <begin position="87"/>
        <end position="104"/>
    </location>
</feature>
<feature type="domain" description="ABC transmembrane type-1" evidence="18">
    <location>
        <begin position="1068"/>
        <end position="1308"/>
    </location>
</feature>
<dbReference type="CDD" id="cd18595">
    <property type="entry name" value="ABC_6TM_MRP1_2_3_6_D1_like"/>
    <property type="match status" value="1"/>
</dbReference>
<dbReference type="CDD" id="cd03250">
    <property type="entry name" value="ABCC_MRP_domain1"/>
    <property type="match status" value="1"/>
</dbReference>
<evidence type="ECO:0000256" key="16">
    <source>
        <dbReference type="SAM" id="Phobius"/>
    </source>
</evidence>
<evidence type="ECO:0000256" key="2">
    <source>
        <dbReference type="ARBA" id="ARBA00004651"/>
    </source>
</evidence>
<dbReference type="FunFam" id="1.20.1560.10:FF:000080">
    <property type="entry name" value="ABC transporter C family member 1"/>
    <property type="match status" value="1"/>
</dbReference>
<feature type="transmembrane region" description="Helical" evidence="16">
    <location>
        <begin position="589"/>
        <end position="609"/>
    </location>
</feature>
<dbReference type="Gene3D" id="3.40.50.300">
    <property type="entry name" value="P-loop containing nucleotide triphosphate hydrolases"/>
    <property type="match status" value="2"/>
</dbReference>
<dbReference type="OMA" id="AWWATEV"/>
<feature type="transmembrane region" description="Helical" evidence="16">
    <location>
        <begin position="493"/>
        <end position="517"/>
    </location>
</feature>
<dbReference type="InterPro" id="IPR017871">
    <property type="entry name" value="ABC_transporter-like_CS"/>
</dbReference>
<comment type="catalytic activity">
    <reaction evidence="14">
        <text>leukotriene C4(in) + ATP + H2O = leukotriene C4(out) + ADP + phosphate + H(+)</text>
        <dbReference type="Rhea" id="RHEA:38963"/>
        <dbReference type="ChEBI" id="CHEBI:15377"/>
        <dbReference type="ChEBI" id="CHEBI:15378"/>
        <dbReference type="ChEBI" id="CHEBI:30616"/>
        <dbReference type="ChEBI" id="CHEBI:43474"/>
        <dbReference type="ChEBI" id="CHEBI:57973"/>
        <dbReference type="ChEBI" id="CHEBI:456216"/>
    </reaction>
    <physiologicalReaction direction="left-to-right" evidence="14">
        <dbReference type="Rhea" id="RHEA:38964"/>
    </physiologicalReaction>
</comment>
<keyword evidence="12 16" id="KW-0472">Membrane</keyword>
<dbReference type="InterPro" id="IPR036640">
    <property type="entry name" value="ABC1_TM_sf"/>
</dbReference>
<feature type="region of interest" description="Disordered" evidence="15">
    <location>
        <begin position="908"/>
        <end position="942"/>
    </location>
</feature>
<protein>
    <recommendedName>
        <fullName evidence="13">ABC-type glutathione-S-conjugate transporter</fullName>
        <ecNumber evidence="13">7.6.2.3</ecNumber>
    </recommendedName>
</protein>
<evidence type="ECO:0000256" key="13">
    <source>
        <dbReference type="ARBA" id="ARBA00024220"/>
    </source>
</evidence>
<dbReference type="GO" id="GO:0005524">
    <property type="term" value="F:ATP binding"/>
    <property type="evidence" value="ECO:0007669"/>
    <property type="project" value="UniProtKB-KW"/>
</dbReference>
<dbReference type="Pfam" id="PF00664">
    <property type="entry name" value="ABC_membrane"/>
    <property type="match status" value="2"/>
</dbReference>
<keyword evidence="6 16" id="KW-0812">Transmembrane</keyword>
<feature type="transmembrane region" description="Helical" evidence="16">
    <location>
        <begin position="621"/>
        <end position="644"/>
    </location>
</feature>
<dbReference type="NCBIfam" id="TIGR00957">
    <property type="entry name" value="MRP_assoc_pro"/>
    <property type="match status" value="1"/>
</dbReference>
<dbReference type="SMART" id="SM00382">
    <property type="entry name" value="AAA"/>
    <property type="match status" value="2"/>
</dbReference>
<dbReference type="Pfam" id="PF24357">
    <property type="entry name" value="TMD0_ABC"/>
    <property type="match status" value="1"/>
</dbReference>
<dbReference type="Gene3D" id="1.20.1560.10">
    <property type="entry name" value="ABC transporter type 1, transmembrane domain"/>
    <property type="match status" value="2"/>
</dbReference>
<dbReference type="PROSITE" id="PS00211">
    <property type="entry name" value="ABC_TRANSPORTER_1"/>
    <property type="match status" value="2"/>
</dbReference>
<evidence type="ECO:0000256" key="11">
    <source>
        <dbReference type="ARBA" id="ARBA00022989"/>
    </source>
</evidence>
<proteinExistence type="inferred from homology"/>
<dbReference type="PROSITE" id="PS50893">
    <property type="entry name" value="ABC_TRANSPORTER_2"/>
    <property type="match status" value="2"/>
</dbReference>
<dbReference type="KEGG" id="bfo:118418190"/>
<dbReference type="GO" id="GO:0140359">
    <property type="term" value="F:ABC-type transporter activity"/>
    <property type="evidence" value="ECO:0000318"/>
    <property type="project" value="GO_Central"/>
</dbReference>
<dbReference type="GO" id="GO:0005886">
    <property type="term" value="C:plasma membrane"/>
    <property type="evidence" value="ECO:0000318"/>
    <property type="project" value="GO_Central"/>
</dbReference>
<dbReference type="PANTHER" id="PTHR24223:SF443">
    <property type="entry name" value="MULTIDRUG-RESISTANCE LIKE PROTEIN 1, ISOFORM I"/>
    <property type="match status" value="1"/>
</dbReference>
<feature type="transmembrane region" description="Helical" evidence="16">
    <location>
        <begin position="1139"/>
        <end position="1161"/>
    </location>
</feature>
<feature type="transmembrane region" description="Helical" evidence="16">
    <location>
        <begin position="125"/>
        <end position="147"/>
    </location>
</feature>
<accession>A0A9J7MT25</accession>
<feature type="transmembrane region" description="Helical" evidence="16">
    <location>
        <begin position="358"/>
        <end position="379"/>
    </location>
</feature>
<dbReference type="FunFam" id="1.20.1560.10:FF:000196">
    <property type="entry name" value="ABC transporter, putative"/>
    <property type="match status" value="1"/>
</dbReference>
<evidence type="ECO:0000256" key="10">
    <source>
        <dbReference type="ARBA" id="ARBA00022967"/>
    </source>
</evidence>
<feature type="transmembrane region" description="Helical" evidence="16">
    <location>
        <begin position="400"/>
        <end position="417"/>
    </location>
</feature>
<evidence type="ECO:0000256" key="4">
    <source>
        <dbReference type="ARBA" id="ARBA00022448"/>
    </source>
</evidence>
<evidence type="ECO:0000259" key="17">
    <source>
        <dbReference type="PROSITE" id="PS50893"/>
    </source>
</evidence>
<dbReference type="SUPFAM" id="SSF52540">
    <property type="entry name" value="P-loop containing nucleoside triphosphate hydrolases"/>
    <property type="match status" value="2"/>
</dbReference>
<dbReference type="GO" id="GO:0055085">
    <property type="term" value="P:transmembrane transport"/>
    <property type="evidence" value="ECO:0000318"/>
    <property type="project" value="GO_Central"/>
</dbReference>
<dbReference type="Proteomes" id="UP000001554">
    <property type="component" value="Chromosome 6"/>
</dbReference>
<dbReference type="FunFam" id="3.40.50.300:FF:000293">
    <property type="entry name" value="ATP binding cassette subfamily C member 1"/>
    <property type="match status" value="1"/>
</dbReference>
<keyword evidence="5" id="KW-1003">Cell membrane</keyword>
<feature type="domain" description="ABC transporter" evidence="17">
    <location>
        <begin position="1347"/>
        <end position="1579"/>
    </location>
</feature>
<dbReference type="GeneID" id="118418190"/>
<name>A0A9J7MT25_BRAFL</name>
<keyword evidence="9" id="KW-0067">ATP-binding</keyword>
<evidence type="ECO:0000256" key="3">
    <source>
        <dbReference type="ARBA" id="ARBA00009726"/>
    </source>
</evidence>
<feature type="transmembrane region" description="Helical" evidence="16">
    <location>
        <begin position="1167"/>
        <end position="1185"/>
    </location>
</feature>
<dbReference type="InterPro" id="IPR050173">
    <property type="entry name" value="ABC_transporter_C-like"/>
</dbReference>
<evidence type="ECO:0000259" key="18">
    <source>
        <dbReference type="PROSITE" id="PS50929"/>
    </source>
</evidence>
<evidence type="ECO:0000313" key="20">
    <source>
        <dbReference type="RefSeq" id="XP_035679922.1"/>
    </source>
</evidence>
<reference evidence="19" key="1">
    <citation type="journal article" date="2020" name="Nat. Ecol. Evol.">
        <title>Deeply conserved synteny resolves early events in vertebrate evolution.</title>
        <authorList>
            <person name="Simakov O."/>
            <person name="Marletaz F."/>
            <person name="Yue J.X."/>
            <person name="O'Connell B."/>
            <person name="Jenkins J."/>
            <person name="Brandt A."/>
            <person name="Calef R."/>
            <person name="Tung C.H."/>
            <person name="Huang T.K."/>
            <person name="Schmutz J."/>
            <person name="Satoh N."/>
            <person name="Yu J.K."/>
            <person name="Putnam N.H."/>
            <person name="Green R.E."/>
            <person name="Rokhsar D.S."/>
        </authorList>
    </citation>
    <scope>NUCLEOTIDE SEQUENCE [LARGE SCALE GENOMIC DNA]</scope>
    <source>
        <strain evidence="19">S238N-H82</strain>
    </source>
</reference>
<comment type="similarity">
    <text evidence="3">Belongs to the ABC transporter superfamily. ABCC family. Conjugate transporter (TC 3.A.1.208) subfamily.</text>
</comment>
<evidence type="ECO:0000256" key="12">
    <source>
        <dbReference type="ARBA" id="ARBA00023136"/>
    </source>
</evidence>
<evidence type="ECO:0000256" key="6">
    <source>
        <dbReference type="ARBA" id="ARBA00022692"/>
    </source>
</evidence>
<comment type="subcellular location">
    <subcellularLocation>
        <location evidence="2">Cell membrane</location>
        <topology evidence="2">Multi-pass membrane protein</topology>
    </subcellularLocation>
    <subcellularLocation>
        <location evidence="1">Vacuole membrane</location>
        <topology evidence="1">Multi-pass membrane protein</topology>
    </subcellularLocation>
</comment>
<dbReference type="InterPro" id="IPR011527">
    <property type="entry name" value="ABC1_TM_dom"/>
</dbReference>
<feature type="region of interest" description="Disordered" evidence="15">
    <location>
        <begin position="314"/>
        <end position="341"/>
    </location>
</feature>
<feature type="domain" description="ABC transporter" evidence="17">
    <location>
        <begin position="677"/>
        <end position="901"/>
    </location>
</feature>
<feature type="domain" description="ABC transmembrane type-1" evidence="18">
    <location>
        <begin position="370"/>
        <end position="646"/>
    </location>
</feature>
<dbReference type="InterPro" id="IPR003593">
    <property type="entry name" value="AAA+_ATPase"/>
</dbReference>
<dbReference type="RefSeq" id="XP_035679922.1">
    <property type="nucleotide sequence ID" value="XM_035824029.1"/>
</dbReference>
<dbReference type="Pfam" id="PF00005">
    <property type="entry name" value="ABC_tran"/>
    <property type="match status" value="2"/>
</dbReference>
<evidence type="ECO:0000256" key="1">
    <source>
        <dbReference type="ARBA" id="ARBA00004128"/>
    </source>
</evidence>
<feature type="region of interest" description="Disordered" evidence="15">
    <location>
        <begin position="955"/>
        <end position="1004"/>
    </location>
</feature>
<dbReference type="GO" id="GO:0005774">
    <property type="term" value="C:vacuolar membrane"/>
    <property type="evidence" value="ECO:0007669"/>
    <property type="project" value="UniProtKB-SubCell"/>
</dbReference>
<evidence type="ECO:0000256" key="7">
    <source>
        <dbReference type="ARBA" id="ARBA00022737"/>
    </source>
</evidence>
<keyword evidence="7" id="KW-0677">Repeat</keyword>
<keyword evidence="8" id="KW-0547">Nucleotide-binding</keyword>
<keyword evidence="10" id="KW-1278">Translocase</keyword>
<feature type="compositionally biased region" description="Basic and acidic residues" evidence="15">
    <location>
        <begin position="324"/>
        <end position="341"/>
    </location>
</feature>
<reference evidence="20" key="2">
    <citation type="submission" date="2025-08" db="UniProtKB">
        <authorList>
            <consortium name="RefSeq"/>
        </authorList>
    </citation>
    <scope>IDENTIFICATION</scope>
    <source>
        <strain evidence="20">S238N-H82</strain>
        <tissue evidence="20">Testes</tissue>
    </source>
</reference>
<dbReference type="PANTHER" id="PTHR24223">
    <property type="entry name" value="ATP-BINDING CASSETTE SUB-FAMILY C"/>
    <property type="match status" value="1"/>
</dbReference>
<evidence type="ECO:0000256" key="14">
    <source>
        <dbReference type="ARBA" id="ARBA00047523"/>
    </source>
</evidence>
<dbReference type="CDD" id="cd03244">
    <property type="entry name" value="ABCC_MRP_domain2"/>
    <property type="match status" value="1"/>
</dbReference>
<feature type="compositionally biased region" description="Basic and acidic residues" evidence="15">
    <location>
        <begin position="916"/>
        <end position="942"/>
    </location>
</feature>
<dbReference type="FunFam" id="3.40.50.300:FF:000074">
    <property type="entry name" value="Multidrug resistance-associated protein 5 isoform 1"/>
    <property type="match status" value="1"/>
</dbReference>
<keyword evidence="4" id="KW-0813">Transport</keyword>
<keyword evidence="19" id="KW-1185">Reference proteome</keyword>
<dbReference type="SUPFAM" id="SSF90123">
    <property type="entry name" value="ABC transporter transmembrane region"/>
    <property type="match status" value="2"/>
</dbReference>
<feature type="transmembrane region" description="Helical" evidence="16">
    <location>
        <begin position="153"/>
        <end position="174"/>
    </location>
</feature>
<dbReference type="EC" id="7.6.2.3" evidence="13"/>
<evidence type="ECO:0000313" key="19">
    <source>
        <dbReference type="Proteomes" id="UP000001554"/>
    </source>
</evidence>
<dbReference type="InterPro" id="IPR056227">
    <property type="entry name" value="TMD0_ABC"/>
</dbReference>
<sequence length="1587" mass="176206">MATIIFTTISSSLGVPTTCCFKRALRRSLGHFAVEFASSSFKRSSGARMNHSRELSSLEQFCGAPFWSADLLDSAAPDVPPGFHDTVLVWLPCLYLWVVGPLYLRQLHGNSKVRKQTSRRHMAQTVLTALMLAVTLLELFNTIVEFASDMEVAAVQIVRPLNLAVTVALAGILIQYEEERGVRSSGLLSTFWLLSSLCGAVTARDKLRQMMVQDAVEDKFRFMTFSLNFSMTVLQLVLSTVSHASSTEQISSPEESSSFLSRITFLWFTPLVMLGYKRPLKAADLYPLKTEDTSRHLVPKFHHLWQNELLRGQKLSNSSQDGPSSDKPKVQLTDKDDAPEGKGKAARASLFAALFRCFWPLFAGTAMIHAVAIILNLTWPQILKLLIGFTKDRDEPEWKGYLYIALLMAVTMANSLVDQHFVHGCRTLHLRLKTVLKSAVYKKSLTLTSEARKTFTVGSMTNLMSIDAQRVADTCFDVQFVWSMPVTIVGTMYVLWNSLGVSATLAGVAAAVLLVPLHTWMVSKMKGLQKTIMELKDTRTKLMSEMLNGMKVLKLYGWELSFKAKIDVIREKELTAIRHIGYTRAVQGFIWNFTSPLVSFAIFSAYVLTDDNNVLDAEKVFLVYSLMETMKFSFGVLPHLYINLQQAKVSLGRIEDFLRQDELNPDDVRRNMTGPPISVREGTFSWGKEDEPILKDINFCIPDGALVAVIGQIGSGKSSLLSALLGEMENRTGDVSVKGSTAYVCQQPWIQNATLQDNILFDSPMDERWYSKVLDSCALRPDLEMLSGGDLTEIGEKGINLSGGQKQRVSLARAVYSGADVYYLDDPLSAVDAHVGRHIFNHIIGPNGLLKNKTRLLVTHGTSFLSQCDQVIVLQDGRIWLMGDYHSLMEQSQEFAQYIRTYTNIVEGQSDSAGDNTERNKKEVRKDPTIPENSKGHDLKGKVKDLTSINGLRKRLQKPPCDGVTDCRGQEQNEGQDFPTPAQSGDKGKPKEQTQLLQDEEEEQSTGVKLSVLGGYIRSFGIGMFTCMFLLCCGQRAANHYSIILLSDWTSGSPTNDSQHTGQVHLRLGGYGALGLAEGLCSMLIHLCVVEGAYLASKRVHDKALLHLLRGALQFFDVTPLGRILSRFSQDQDRVDKGIQWVICGCTYVILWTVGTLFVVIFSTPLFVVMLLPIACLYFYMQRYFNATAQQLRRLESKRGTAIHSHFSETLQGVSTIRAFSRCQQFVTQHQARVDEHQTAFYCNYMTEIWLTTGLELTGNAITLAATLLAVLGRDSLSPGTVGLSISSAMMINGLLNRLVHTTGHLEMNVVSLERLQQYAHTPAEADWIAEDHRPPDQWPTEGNISLSLYKTRYREGLDLVIKDITVNISGGEKIGIVGRTGAGKSSLVLAIFRIIEAAGGDIVIDGVRIANIGLHDLRSRITVIPQDPVVFSGTLRMNLDPFEKHTDAELWRALDLAHLRDYVMGLDKQLDHDVSEGGTNLSVGQRQLVCLARALLRKSKLLVLDEATASVDPETDALIQTTIRTQFSDCTVLTIAHRLNTIMDSTRILVLDGGKVAEFDTPENLINSKGLFSSMVQDAGLVTQGC</sequence>
<keyword evidence="11 16" id="KW-1133">Transmembrane helix</keyword>
<evidence type="ECO:0000256" key="8">
    <source>
        <dbReference type="ARBA" id="ARBA00022741"/>
    </source>
</evidence>
<feature type="transmembrane region" description="Helical" evidence="16">
    <location>
        <begin position="186"/>
        <end position="202"/>
    </location>
</feature>
<dbReference type="GO" id="GO:0016887">
    <property type="term" value="F:ATP hydrolysis activity"/>
    <property type="evidence" value="ECO:0007669"/>
    <property type="project" value="InterPro"/>
</dbReference>
<dbReference type="CDD" id="cd18603">
    <property type="entry name" value="ABC_6TM_MRP1_2_3_6_D2_like"/>
    <property type="match status" value="1"/>
</dbReference>
<dbReference type="InterPro" id="IPR005292">
    <property type="entry name" value="MRP"/>
</dbReference>
<dbReference type="OrthoDB" id="6500128at2759"/>
<feature type="compositionally biased region" description="Polar residues" evidence="15">
    <location>
        <begin position="314"/>
        <end position="323"/>
    </location>
</feature>